<reference evidence="1 2" key="1">
    <citation type="submission" date="2021-10" db="EMBL/GenBank/DDBJ databases">
        <title>Anaerobic single-cell dispensing facilitates the cultivation of human gut bacteria.</title>
        <authorList>
            <person name="Afrizal A."/>
        </authorList>
    </citation>
    <scope>NUCLEOTIDE SEQUENCE [LARGE SCALE GENOMIC DNA]</scope>
    <source>
        <strain evidence="1 2">CLA-AA-H232</strain>
    </source>
</reference>
<dbReference type="RefSeq" id="WP_147514813.1">
    <property type="nucleotide sequence ID" value="NZ_JAJEQM010000009.1"/>
</dbReference>
<dbReference type="AlphaFoldDB" id="A0AAE3J9H3"/>
<keyword evidence="2" id="KW-1185">Reference proteome</keyword>
<comment type="caution">
    <text evidence="1">The sequence shown here is derived from an EMBL/GenBank/DDBJ whole genome shotgun (WGS) entry which is preliminary data.</text>
</comment>
<sequence>MTSHTFECTYQLTGSEFATLHEELKKFGSYYFENRPKMAYENKKTDKITKYVCTILSQHGIIIYITLRETTPSTFVPMLIYRINPTRMIEGNKDNYVDVFHCNNALDIPQIANRLLNTISPNLPNIEICSLSRFDYCVNIKLESQQQVTDSIKLINQAFDPTSGYTQKIMFHTKSYKPKYPKTEATFLKSKRVEISFYNKRLQLQQEDLKDEWHEDILRAEFRCFKSYLNDLYKRFDINNITDFFEKSIEIGNYVIAYQLKKLKLDVMFRSSKSIESIIKNGTFKAKTKLDMLLLVEWVSSHKSLKRVIDTCSKSTVNKKLLSV</sequence>
<evidence type="ECO:0000313" key="2">
    <source>
        <dbReference type="Proteomes" id="UP001198242"/>
    </source>
</evidence>
<dbReference type="Proteomes" id="UP001198242">
    <property type="component" value="Unassembled WGS sequence"/>
</dbReference>
<name>A0AAE3J9H3_9FIRM</name>
<dbReference type="EMBL" id="JAJEQM010000009">
    <property type="protein sequence ID" value="MCC2210639.1"/>
    <property type="molecule type" value="Genomic_DNA"/>
</dbReference>
<gene>
    <name evidence="1" type="ORF">LKE05_07535</name>
</gene>
<accession>A0AAE3J9H3</accession>
<proteinExistence type="predicted"/>
<organism evidence="1 2">
    <name type="scientific">Hominilimicola fabiformis</name>
    <dbReference type="NCBI Taxonomy" id="2885356"/>
    <lineage>
        <taxon>Bacteria</taxon>
        <taxon>Bacillati</taxon>
        <taxon>Bacillota</taxon>
        <taxon>Clostridia</taxon>
        <taxon>Eubacteriales</taxon>
        <taxon>Oscillospiraceae</taxon>
        <taxon>Hominilimicola</taxon>
    </lineage>
</organism>
<evidence type="ECO:0000313" key="1">
    <source>
        <dbReference type="EMBL" id="MCC2210639.1"/>
    </source>
</evidence>
<protein>
    <submittedName>
        <fullName evidence="1">Uncharacterized protein</fullName>
    </submittedName>
</protein>